<dbReference type="GO" id="GO:0005509">
    <property type="term" value="F:calcium ion binding"/>
    <property type="evidence" value="ECO:0007669"/>
    <property type="project" value="InterPro"/>
</dbReference>
<keyword evidence="1" id="KW-0106">Calcium</keyword>
<evidence type="ECO:0000259" key="2">
    <source>
        <dbReference type="PROSITE" id="PS50222"/>
    </source>
</evidence>
<dbReference type="SUPFAM" id="SSF47473">
    <property type="entry name" value="EF-hand"/>
    <property type="match status" value="1"/>
</dbReference>
<dbReference type="Pfam" id="PF13499">
    <property type="entry name" value="EF-hand_7"/>
    <property type="match status" value="1"/>
</dbReference>
<dbReference type="Proteomes" id="UP001162480">
    <property type="component" value="Chromosome 1"/>
</dbReference>
<evidence type="ECO:0000313" key="4">
    <source>
        <dbReference type="Proteomes" id="UP001162480"/>
    </source>
</evidence>
<gene>
    <name evidence="3" type="ORF">OCTVUL_1B023236</name>
</gene>
<reference evidence="3" key="1">
    <citation type="submission" date="2023-08" db="EMBL/GenBank/DDBJ databases">
        <authorList>
            <person name="Alioto T."/>
            <person name="Alioto T."/>
            <person name="Gomez Garrido J."/>
        </authorList>
    </citation>
    <scope>NUCLEOTIDE SEQUENCE</scope>
</reference>
<dbReference type="Gene3D" id="1.10.238.10">
    <property type="entry name" value="EF-hand"/>
    <property type="match status" value="1"/>
</dbReference>
<proteinExistence type="predicted"/>
<dbReference type="InterPro" id="IPR002048">
    <property type="entry name" value="EF_hand_dom"/>
</dbReference>
<dbReference type="AlphaFoldDB" id="A0AA36AFJ1"/>
<evidence type="ECO:0000256" key="1">
    <source>
        <dbReference type="ARBA" id="ARBA00022837"/>
    </source>
</evidence>
<protein>
    <submittedName>
        <fullName evidence="3">---NA</fullName>
    </submittedName>
</protein>
<dbReference type="EMBL" id="OX597814">
    <property type="protein sequence ID" value="CAI9715186.1"/>
    <property type="molecule type" value="Genomic_DNA"/>
</dbReference>
<keyword evidence="4" id="KW-1185">Reference proteome</keyword>
<sequence length="89" mass="10235">MQAKIEELKTSFKEMDKNNDGVLTLAELMKAQSSKGYQEEVEDASNAMDEYGSKEVTMDEFIKFYTTPNFEFESALFLNEQNAFKSKKP</sequence>
<feature type="domain" description="EF-hand" evidence="2">
    <location>
        <begin position="3"/>
        <end position="38"/>
    </location>
</feature>
<dbReference type="PROSITE" id="PS00018">
    <property type="entry name" value="EF_HAND_1"/>
    <property type="match status" value="1"/>
</dbReference>
<evidence type="ECO:0000313" key="3">
    <source>
        <dbReference type="EMBL" id="CAI9715186.1"/>
    </source>
</evidence>
<name>A0AA36AFJ1_OCTVU</name>
<dbReference type="PROSITE" id="PS50222">
    <property type="entry name" value="EF_HAND_2"/>
    <property type="match status" value="1"/>
</dbReference>
<accession>A0AA36AFJ1</accession>
<dbReference type="InterPro" id="IPR018247">
    <property type="entry name" value="EF_Hand_1_Ca_BS"/>
</dbReference>
<organism evidence="3 4">
    <name type="scientific">Octopus vulgaris</name>
    <name type="common">Common octopus</name>
    <dbReference type="NCBI Taxonomy" id="6645"/>
    <lineage>
        <taxon>Eukaryota</taxon>
        <taxon>Metazoa</taxon>
        <taxon>Spiralia</taxon>
        <taxon>Lophotrochozoa</taxon>
        <taxon>Mollusca</taxon>
        <taxon>Cephalopoda</taxon>
        <taxon>Coleoidea</taxon>
        <taxon>Octopodiformes</taxon>
        <taxon>Octopoda</taxon>
        <taxon>Incirrata</taxon>
        <taxon>Octopodidae</taxon>
        <taxon>Octopus</taxon>
    </lineage>
</organism>
<dbReference type="InterPro" id="IPR011992">
    <property type="entry name" value="EF-hand-dom_pair"/>
</dbReference>